<evidence type="ECO:0000313" key="4">
    <source>
        <dbReference type="Proteomes" id="UP000245119"/>
    </source>
</evidence>
<evidence type="ECO:0000256" key="2">
    <source>
        <dbReference type="SAM" id="SignalP"/>
    </source>
</evidence>
<reference evidence="3 4" key="1">
    <citation type="submission" date="2018-04" db="EMBL/GenBank/DDBJ databases">
        <title>The genome of golden apple snail Pomacea canaliculata provides insight into stress tolerance and invasive adaptation.</title>
        <authorList>
            <person name="Liu C."/>
            <person name="Liu B."/>
            <person name="Ren Y."/>
            <person name="Zhang Y."/>
            <person name="Wang H."/>
            <person name="Li S."/>
            <person name="Jiang F."/>
            <person name="Yin L."/>
            <person name="Zhang G."/>
            <person name="Qian W."/>
            <person name="Fan W."/>
        </authorList>
    </citation>
    <scope>NUCLEOTIDE SEQUENCE [LARGE SCALE GENOMIC DNA]</scope>
    <source>
        <strain evidence="3">SZHN2017</strain>
        <tissue evidence="3">Muscle</tissue>
    </source>
</reference>
<dbReference type="Proteomes" id="UP000245119">
    <property type="component" value="Linkage Group LG6"/>
</dbReference>
<dbReference type="EMBL" id="PZQS01000006">
    <property type="protein sequence ID" value="PVD28782.1"/>
    <property type="molecule type" value="Genomic_DNA"/>
</dbReference>
<sequence>MKIIAALALLAVAVHARFSCPPDPTQGIDCFETEPDQLFCMSDGNLVCGTCGMRLAFCLGLVEGVIIIQTNDPAVCAGAIPPECPTGNSQQRPGGQGGQGGHGGHGNPFGIPPGLNKPKN</sequence>
<feature type="region of interest" description="Disordered" evidence="1">
    <location>
        <begin position="86"/>
        <end position="120"/>
    </location>
</feature>
<feature type="compositionally biased region" description="Gly residues" evidence="1">
    <location>
        <begin position="94"/>
        <end position="107"/>
    </location>
</feature>
<name>A0A2T7P5S2_POMCA</name>
<feature type="signal peptide" evidence="2">
    <location>
        <begin position="1"/>
        <end position="16"/>
    </location>
</feature>
<protein>
    <submittedName>
        <fullName evidence="3">Uncharacterized protein</fullName>
    </submittedName>
</protein>
<feature type="chain" id="PRO_5015471037" evidence="2">
    <location>
        <begin position="17"/>
        <end position="120"/>
    </location>
</feature>
<comment type="caution">
    <text evidence="3">The sequence shown here is derived from an EMBL/GenBank/DDBJ whole genome shotgun (WGS) entry which is preliminary data.</text>
</comment>
<proteinExistence type="predicted"/>
<dbReference type="AlphaFoldDB" id="A0A2T7P5S2"/>
<accession>A0A2T7P5S2</accession>
<evidence type="ECO:0000256" key="1">
    <source>
        <dbReference type="SAM" id="MobiDB-lite"/>
    </source>
</evidence>
<evidence type="ECO:0000313" key="3">
    <source>
        <dbReference type="EMBL" id="PVD28782.1"/>
    </source>
</evidence>
<keyword evidence="2" id="KW-0732">Signal</keyword>
<gene>
    <name evidence="3" type="ORF">C0Q70_11377</name>
</gene>
<organism evidence="3 4">
    <name type="scientific">Pomacea canaliculata</name>
    <name type="common">Golden apple snail</name>
    <dbReference type="NCBI Taxonomy" id="400727"/>
    <lineage>
        <taxon>Eukaryota</taxon>
        <taxon>Metazoa</taxon>
        <taxon>Spiralia</taxon>
        <taxon>Lophotrochozoa</taxon>
        <taxon>Mollusca</taxon>
        <taxon>Gastropoda</taxon>
        <taxon>Caenogastropoda</taxon>
        <taxon>Architaenioglossa</taxon>
        <taxon>Ampullarioidea</taxon>
        <taxon>Ampullariidae</taxon>
        <taxon>Pomacea</taxon>
    </lineage>
</organism>
<keyword evidence="4" id="KW-1185">Reference proteome</keyword>